<evidence type="ECO:0000313" key="3">
    <source>
        <dbReference type="Proteomes" id="UP000279959"/>
    </source>
</evidence>
<dbReference type="Gene3D" id="3.90.1200.10">
    <property type="match status" value="1"/>
</dbReference>
<evidence type="ECO:0000313" key="2">
    <source>
        <dbReference type="EMBL" id="BBD99743.1"/>
    </source>
</evidence>
<dbReference type="Proteomes" id="UP000279959">
    <property type="component" value="Chromosome"/>
</dbReference>
<keyword evidence="2" id="KW-0808">Transferase</keyword>
<evidence type="ECO:0000259" key="1">
    <source>
        <dbReference type="Pfam" id="PF01636"/>
    </source>
</evidence>
<feature type="domain" description="Aminoglycoside phosphotransferase" evidence="1">
    <location>
        <begin position="14"/>
        <end position="228"/>
    </location>
</feature>
<organism evidence="2 3">
    <name type="scientific">Sphingobium amiense</name>
    <dbReference type="NCBI Taxonomy" id="135719"/>
    <lineage>
        <taxon>Bacteria</taxon>
        <taxon>Pseudomonadati</taxon>
        <taxon>Pseudomonadota</taxon>
        <taxon>Alphaproteobacteria</taxon>
        <taxon>Sphingomonadales</taxon>
        <taxon>Sphingomonadaceae</taxon>
        <taxon>Sphingobium</taxon>
    </lineage>
</organism>
<name>A0A494W579_9SPHN</name>
<dbReference type="InterPro" id="IPR002575">
    <property type="entry name" value="Aminoglycoside_PTrfase"/>
</dbReference>
<dbReference type="Pfam" id="PF01636">
    <property type="entry name" value="APH"/>
    <property type="match status" value="1"/>
</dbReference>
<dbReference type="RefSeq" id="WP_066695766.1">
    <property type="nucleotide sequence ID" value="NZ_AP018664.1"/>
</dbReference>
<dbReference type="GO" id="GO:0016740">
    <property type="term" value="F:transferase activity"/>
    <property type="evidence" value="ECO:0007669"/>
    <property type="project" value="UniProtKB-KW"/>
</dbReference>
<sequence>MVPPASPPPPPRSAFAQGASAQLFDLGDGRVLKLFRASVSDEMIAREAAASAHAARCGIPTAAAIERREQDGQRGIVYPRLDGPTAMAWIRRHPMRAAQMLDRMGATLRAVHAAQAPADLRSLKQVLATDIAYGPASPGLQKAAIAYLETLPDGAALSHGDFHLGNVMMTAQGLAVIDWSKAAAGHPAADMVRSEMLMRFGVGPNDWVTNLWRDWAARRMRRSYLAGAGVTPDMLARWRPVVALAWLRARDAGRTSAFRRYLNAALARAGLPTD</sequence>
<protein>
    <submittedName>
        <fullName evidence="2">Aminoglycoside phosphotransferase family protein</fullName>
    </submittedName>
</protein>
<accession>A0A494W579</accession>
<proteinExistence type="predicted"/>
<keyword evidence="3" id="KW-1185">Reference proteome</keyword>
<dbReference type="InterPro" id="IPR011009">
    <property type="entry name" value="Kinase-like_dom_sf"/>
</dbReference>
<dbReference type="KEGG" id="sami:SAMIE_1032440"/>
<reference evidence="2 3" key="1">
    <citation type="submission" date="2018-05" db="EMBL/GenBank/DDBJ databases">
        <title>Complete Genome Sequence of the Nonylphenol-Degrading Bacterium Sphingobium amiense DSM 16289T.</title>
        <authorList>
            <person name="Ootsuka M."/>
            <person name="Nishizawa T."/>
            <person name="Ohta H."/>
        </authorList>
    </citation>
    <scope>NUCLEOTIDE SEQUENCE [LARGE SCALE GENOMIC DNA]</scope>
    <source>
        <strain evidence="2 3">DSM 16289</strain>
    </source>
</reference>
<gene>
    <name evidence="2" type="ORF">SAMIE_1032440</name>
</gene>
<dbReference type="SUPFAM" id="SSF56112">
    <property type="entry name" value="Protein kinase-like (PK-like)"/>
    <property type="match status" value="1"/>
</dbReference>
<dbReference type="EMBL" id="AP018664">
    <property type="protein sequence ID" value="BBD99743.1"/>
    <property type="molecule type" value="Genomic_DNA"/>
</dbReference>
<dbReference type="AlphaFoldDB" id="A0A494W579"/>